<dbReference type="Gene3D" id="3.10.120.10">
    <property type="entry name" value="Cytochrome b5-like heme/steroid binding domain"/>
    <property type="match status" value="1"/>
</dbReference>
<evidence type="ECO:0000313" key="4">
    <source>
        <dbReference type="EMBL" id="KAF9885542.1"/>
    </source>
</evidence>
<feature type="domain" description="Cytochrome b5 heme-binding" evidence="3">
    <location>
        <begin position="93"/>
        <end position="221"/>
    </location>
</feature>
<dbReference type="PANTHER" id="PTHR10281">
    <property type="entry name" value="MEMBRANE-ASSOCIATED PROGESTERONE RECEPTOR COMPONENT-RELATED"/>
    <property type="match status" value="1"/>
</dbReference>
<feature type="compositionally biased region" description="Basic and acidic residues" evidence="2">
    <location>
        <begin position="226"/>
        <end position="237"/>
    </location>
</feature>
<dbReference type="FunFam" id="3.10.120.10:FF:000018">
    <property type="entry name" value="Heme/steroid binding domain protein, putative"/>
    <property type="match status" value="1"/>
</dbReference>
<evidence type="ECO:0000256" key="1">
    <source>
        <dbReference type="ARBA" id="ARBA00038357"/>
    </source>
</evidence>
<dbReference type="PANTHER" id="PTHR10281:SF76">
    <property type="entry name" value="CALCUTTA CUP-RELATED"/>
    <property type="match status" value="1"/>
</dbReference>
<feature type="region of interest" description="Disordered" evidence="2">
    <location>
        <begin position="1"/>
        <end position="36"/>
    </location>
</feature>
<dbReference type="InterPro" id="IPR036400">
    <property type="entry name" value="Cyt_B5-like_heme/steroid_sf"/>
</dbReference>
<dbReference type="AlphaFoldDB" id="A0AAD4CH26"/>
<dbReference type="InterPro" id="IPR001199">
    <property type="entry name" value="Cyt_B5-like_heme/steroid-bd"/>
</dbReference>
<organism evidence="4 5">
    <name type="scientific">Aspergillus nanangensis</name>
    <dbReference type="NCBI Taxonomy" id="2582783"/>
    <lineage>
        <taxon>Eukaryota</taxon>
        <taxon>Fungi</taxon>
        <taxon>Dikarya</taxon>
        <taxon>Ascomycota</taxon>
        <taxon>Pezizomycotina</taxon>
        <taxon>Eurotiomycetes</taxon>
        <taxon>Eurotiomycetidae</taxon>
        <taxon>Eurotiales</taxon>
        <taxon>Aspergillaceae</taxon>
        <taxon>Aspergillus</taxon>
        <taxon>Aspergillus subgen. Circumdati</taxon>
    </lineage>
</organism>
<feature type="region of interest" description="Disordered" evidence="2">
    <location>
        <begin position="226"/>
        <end position="252"/>
    </location>
</feature>
<dbReference type="SUPFAM" id="SSF55856">
    <property type="entry name" value="Cytochrome b5-like heme/steroid binding domain"/>
    <property type="match status" value="1"/>
</dbReference>
<comment type="caution">
    <text evidence="4">The sequence shown here is derived from an EMBL/GenBank/DDBJ whole genome shotgun (WGS) entry which is preliminary data.</text>
</comment>
<gene>
    <name evidence="4" type="ORF">FE257_012870</name>
</gene>
<reference evidence="4" key="2">
    <citation type="submission" date="2020-02" db="EMBL/GenBank/DDBJ databases">
        <authorList>
            <person name="Gilchrist C.L.M."/>
            <person name="Chooi Y.-H."/>
        </authorList>
    </citation>
    <scope>NUCLEOTIDE SEQUENCE</scope>
    <source>
        <strain evidence="4">MST-FP2251</strain>
    </source>
</reference>
<dbReference type="SMART" id="SM01117">
    <property type="entry name" value="Cyt-b5"/>
    <property type="match status" value="1"/>
</dbReference>
<dbReference type="InterPro" id="IPR050577">
    <property type="entry name" value="MAPR/NEUFC/NENF-like"/>
</dbReference>
<feature type="compositionally biased region" description="Low complexity" evidence="2">
    <location>
        <begin position="21"/>
        <end position="36"/>
    </location>
</feature>
<keyword evidence="5" id="KW-1185">Reference proteome</keyword>
<evidence type="ECO:0000256" key="2">
    <source>
        <dbReference type="SAM" id="MobiDB-lite"/>
    </source>
</evidence>
<protein>
    <recommendedName>
        <fullName evidence="3">Cytochrome b5 heme-binding domain-containing protein</fullName>
    </recommendedName>
</protein>
<dbReference type="EMBL" id="VCAU01000094">
    <property type="protein sequence ID" value="KAF9885542.1"/>
    <property type="molecule type" value="Genomic_DNA"/>
</dbReference>
<evidence type="ECO:0000259" key="3">
    <source>
        <dbReference type="SMART" id="SM01117"/>
    </source>
</evidence>
<accession>A0AAD4CH26</accession>
<dbReference type="GO" id="GO:0016020">
    <property type="term" value="C:membrane"/>
    <property type="evidence" value="ECO:0007669"/>
    <property type="project" value="TreeGrafter"/>
</dbReference>
<reference evidence="4" key="1">
    <citation type="journal article" date="2019" name="Beilstein J. Org. Chem.">
        <title>Nanangenines: drimane sesquiterpenoids as the dominant metabolite cohort of a novel Australian fungus, Aspergillus nanangensis.</title>
        <authorList>
            <person name="Lacey H.J."/>
            <person name="Gilchrist C.L.M."/>
            <person name="Crombie A."/>
            <person name="Kalaitzis J.A."/>
            <person name="Vuong D."/>
            <person name="Rutledge P.J."/>
            <person name="Turner P."/>
            <person name="Pitt J.I."/>
            <person name="Lacey E."/>
            <person name="Chooi Y.H."/>
            <person name="Piggott A.M."/>
        </authorList>
    </citation>
    <scope>NUCLEOTIDE SEQUENCE</scope>
    <source>
        <strain evidence="4">MST-FP2251</strain>
    </source>
</reference>
<dbReference type="Proteomes" id="UP001194746">
    <property type="component" value="Unassembled WGS sequence"/>
</dbReference>
<proteinExistence type="inferred from homology"/>
<comment type="similarity">
    <text evidence="1">Belongs to the cytochrome b5 family. MAPR subfamily.</text>
</comment>
<name>A0AAD4CH26_ASPNN</name>
<dbReference type="Pfam" id="PF00173">
    <property type="entry name" value="Cyt-b5"/>
    <property type="match status" value="1"/>
</dbReference>
<evidence type="ECO:0000313" key="5">
    <source>
        <dbReference type="Proteomes" id="UP001194746"/>
    </source>
</evidence>
<dbReference type="GO" id="GO:0012505">
    <property type="term" value="C:endomembrane system"/>
    <property type="evidence" value="ECO:0007669"/>
    <property type="project" value="TreeGrafter"/>
</dbReference>
<sequence length="252" mass="28726">MSDLRQRQVPSDSRSSRPDSSETPPSTRRQQQQQHHGNGVGVLDLLRVLATLVIASCGLSYYMTSSESLLWGYKPWFTRWPVLVRYLQGPLLLTPDELTLYNGSDPALPIYLAVNSSIFDVSANPLVYGPGGHYGFFSGRDATRAFVTGCFEEDLTPDMRGVEEMFIPIDDDTDDVLTSGEKKVRREQETRVAKARVHKQVQHWENFFRNHKKYFEVGKVVGVEDSETKRELCEGAKKQRPKRKDMKRNQGQ</sequence>